<proteinExistence type="predicted"/>
<gene>
    <name evidence="1" type="primary">CN166_1</name>
</gene>
<dbReference type="EMBL" id="GFXV01007570">
    <property type="protein sequence ID" value="MBW19375.1"/>
    <property type="molecule type" value="Transcribed_RNA"/>
</dbReference>
<dbReference type="PANTHER" id="PTHR15924">
    <property type="entry name" value="CLE"/>
    <property type="match status" value="1"/>
</dbReference>
<evidence type="ECO:0000313" key="1">
    <source>
        <dbReference type="EMBL" id="MBW19375.1"/>
    </source>
</evidence>
<protein>
    <submittedName>
        <fullName evidence="1">UPF0568 protein C14orf166</fullName>
    </submittedName>
</protein>
<sequence length="249" mass="28529">MSINKLKAVDYPLATVFDANDQRNFRMLVLWLEENILQTYIPEKRTELRNIDSPSWDIAFKNYCVSCSSPIKTTEDIDQLEWLLGVAIRLTYNKQKNKFESETKKTLEVSSDVPMIIPSDNPIDNLDVNSNDFKEGIEKLADLLNISKHPDHKITLEAIHKFIIKRLNEEAIKNPSTVLPKGEAFPLEKVKSYKIESKDTAVLHAMKVLRLAQLHRLRDLQTCINECIVAMQEVTSDPKTDTKLGKVGY</sequence>
<organism evidence="1">
    <name type="scientific">Melanaphis sacchari</name>
    <dbReference type="NCBI Taxonomy" id="742174"/>
    <lineage>
        <taxon>Eukaryota</taxon>
        <taxon>Metazoa</taxon>
        <taxon>Ecdysozoa</taxon>
        <taxon>Arthropoda</taxon>
        <taxon>Hexapoda</taxon>
        <taxon>Insecta</taxon>
        <taxon>Pterygota</taxon>
        <taxon>Neoptera</taxon>
        <taxon>Paraneoptera</taxon>
        <taxon>Hemiptera</taxon>
        <taxon>Sternorrhyncha</taxon>
        <taxon>Aphidomorpha</taxon>
        <taxon>Aphidoidea</taxon>
        <taxon>Aphididae</taxon>
        <taxon>Aphidini</taxon>
        <taxon>Melanaphis</taxon>
    </lineage>
</organism>
<dbReference type="Pfam" id="PF10036">
    <property type="entry name" value="RLL"/>
    <property type="match status" value="1"/>
</dbReference>
<reference evidence="1" key="1">
    <citation type="submission" date="2017-10" db="EMBL/GenBank/DDBJ databases">
        <title>Transcriptome Assembly of Sugarcane Aphid Adults.</title>
        <authorList>
            <person name="Scully E.D."/>
            <person name="Palmer N.A."/>
            <person name="Geib S.M."/>
            <person name="Sarath G."/>
            <person name="Sattler S.E."/>
        </authorList>
    </citation>
    <scope>NUCLEOTIDE SEQUENCE</scope>
    <source>
        <tissue evidence="1">Whole body</tissue>
    </source>
</reference>
<accession>A0A2H8TYJ9</accession>
<dbReference type="InterPro" id="IPR019265">
    <property type="entry name" value="RTRAF"/>
</dbReference>
<dbReference type="OrthoDB" id="514167at2759"/>
<dbReference type="AlphaFoldDB" id="A0A2H8TYJ9"/>
<name>A0A2H8TYJ9_9HEMI</name>